<evidence type="ECO:0000313" key="1">
    <source>
        <dbReference type="EMBL" id="ABF88649.1"/>
    </source>
</evidence>
<keyword evidence="2" id="KW-1185">Reference proteome</keyword>
<name>Q1DEZ9_MYXXD</name>
<dbReference type="STRING" id="246197.MXAN_0505"/>
<protein>
    <submittedName>
        <fullName evidence="1">Uncharacterized protein</fullName>
    </submittedName>
</protein>
<dbReference type="GeneID" id="41357991"/>
<accession>Q1DEZ9</accession>
<dbReference type="EMBL" id="CP000113">
    <property type="protein sequence ID" value="ABF88649.1"/>
    <property type="molecule type" value="Genomic_DNA"/>
</dbReference>
<dbReference type="AlphaFoldDB" id="Q1DEZ9"/>
<dbReference type="EnsemblBacteria" id="ABF88649">
    <property type="protein sequence ID" value="ABF88649"/>
    <property type="gene ID" value="MXAN_0505"/>
</dbReference>
<dbReference type="OrthoDB" id="10006112at2"/>
<organism evidence="1 2">
    <name type="scientific">Myxococcus xanthus (strain DK1622)</name>
    <dbReference type="NCBI Taxonomy" id="246197"/>
    <lineage>
        <taxon>Bacteria</taxon>
        <taxon>Pseudomonadati</taxon>
        <taxon>Myxococcota</taxon>
        <taxon>Myxococcia</taxon>
        <taxon>Myxococcales</taxon>
        <taxon>Cystobacterineae</taxon>
        <taxon>Myxococcaceae</taxon>
        <taxon>Myxococcus</taxon>
    </lineage>
</organism>
<evidence type="ECO:0000313" key="2">
    <source>
        <dbReference type="Proteomes" id="UP000002402"/>
    </source>
</evidence>
<proteinExistence type="predicted"/>
<dbReference type="KEGG" id="mxa:MXAN_0505"/>
<sequence length="142" mass="15238">MRIDGGAAITLGGSVTSHVLTADLSPGVHFVIVTACDRFDHCGSTPVRSFEVVGTQPTAPAPLAPTGSTYVATPRPEFSWAPATDDVGIDDQEYAISDSDSVLYLEELLDYVEHTWFVRACDLAGNCTDSPSQVFTIRPYIK</sequence>
<dbReference type="RefSeq" id="WP_011550637.1">
    <property type="nucleotide sequence ID" value="NC_008095.1"/>
</dbReference>
<gene>
    <name evidence="1" type="ordered locus">MXAN_0505</name>
</gene>
<dbReference type="Proteomes" id="UP000002402">
    <property type="component" value="Chromosome"/>
</dbReference>
<reference evidence="1 2" key="1">
    <citation type="journal article" date="2006" name="Proc. Natl. Acad. Sci. U.S.A.">
        <title>Evolution of sensory complexity recorded in a myxobacterial genome.</title>
        <authorList>
            <person name="Goldman B.S."/>
            <person name="Nierman W.C."/>
            <person name="Kaiser D."/>
            <person name="Slater S.C."/>
            <person name="Durkin A.S."/>
            <person name="Eisen J.A."/>
            <person name="Ronning C.M."/>
            <person name="Barbazuk W.B."/>
            <person name="Blanchard M."/>
            <person name="Field C."/>
            <person name="Halling C."/>
            <person name="Hinkle G."/>
            <person name="Iartchuk O."/>
            <person name="Kim H.S."/>
            <person name="Mackenzie C."/>
            <person name="Madupu R."/>
            <person name="Miller N."/>
            <person name="Shvartsbeyn A."/>
            <person name="Sullivan S.A."/>
            <person name="Vaudin M."/>
            <person name="Wiegand R."/>
            <person name="Kaplan H.B."/>
        </authorList>
    </citation>
    <scope>NUCLEOTIDE SEQUENCE [LARGE SCALE GENOMIC DNA]</scope>
    <source>
        <strain evidence="2">DK1622</strain>
    </source>
</reference>
<dbReference type="HOGENOM" id="CLU_1813738_0_0_7"/>